<dbReference type="PANTHER" id="PTHR47237">
    <property type="entry name" value="SLL0310 PROTEIN"/>
    <property type="match status" value="1"/>
</dbReference>
<dbReference type="InterPro" id="IPR041496">
    <property type="entry name" value="YitH/HolE_GNAT"/>
</dbReference>
<dbReference type="Proteomes" id="UP000284547">
    <property type="component" value="Unassembled WGS sequence"/>
</dbReference>
<dbReference type="OrthoDB" id="8453373at2"/>
<organism evidence="2 3">
    <name type="scientific">Pseudotabrizicola alkalilacus</name>
    <dbReference type="NCBI Taxonomy" id="2305252"/>
    <lineage>
        <taxon>Bacteria</taxon>
        <taxon>Pseudomonadati</taxon>
        <taxon>Pseudomonadota</taxon>
        <taxon>Alphaproteobacteria</taxon>
        <taxon>Rhodobacterales</taxon>
        <taxon>Paracoccaceae</taxon>
        <taxon>Pseudotabrizicola</taxon>
    </lineage>
</organism>
<dbReference type="GO" id="GO:0016747">
    <property type="term" value="F:acyltransferase activity, transferring groups other than amino-acyl groups"/>
    <property type="evidence" value="ECO:0007669"/>
    <property type="project" value="InterPro"/>
</dbReference>
<dbReference type="CDD" id="cd04301">
    <property type="entry name" value="NAT_SF"/>
    <property type="match status" value="1"/>
</dbReference>
<evidence type="ECO:0000313" key="3">
    <source>
        <dbReference type="Proteomes" id="UP000284547"/>
    </source>
</evidence>
<dbReference type="Gene3D" id="3.40.630.30">
    <property type="match status" value="1"/>
</dbReference>
<dbReference type="RefSeq" id="WP_118155486.1">
    <property type="nucleotide sequence ID" value="NZ_QWEY01000011.1"/>
</dbReference>
<dbReference type="SUPFAM" id="SSF55729">
    <property type="entry name" value="Acyl-CoA N-acyltransferases (Nat)"/>
    <property type="match status" value="1"/>
</dbReference>
<sequence length="275" mass="29097">MPATITFDTLTDAHLDGALRLSQAVSWPHRREDWHLFLRLSRGVVALAGGKVVGTAQATPFGDVAMVNMIIVDAQMRSRGLGRQLMTRAMAGVDVPEWRLTATVEGLPLYEKLGFVATGSVLQHQGVPVRQAVPDGVDWAGDTDLAAIQVLDQQATGADRSSLIARLMHEARLVVIRKGPDLAGYACLRRFGRGDLVGPVVAEDSAMAQRLISFLMARSTAGFLRVDTTEEAGLAPWLMGQGLAAAGGGVSMRRGAATVPATSVQCFALAAQALG</sequence>
<protein>
    <submittedName>
        <fullName evidence="2">N-acetyltransferase</fullName>
    </submittedName>
</protein>
<keyword evidence="2" id="KW-0808">Transferase</keyword>
<dbReference type="Pfam" id="PF18014">
    <property type="entry name" value="Acetyltransf_18"/>
    <property type="match status" value="1"/>
</dbReference>
<gene>
    <name evidence="2" type="ORF">D1012_17945</name>
</gene>
<feature type="domain" description="N-acetyltransferase" evidence="1">
    <location>
        <begin position="5"/>
        <end position="134"/>
    </location>
</feature>
<dbReference type="AlphaFoldDB" id="A0A411YYJ4"/>
<dbReference type="InterPro" id="IPR000182">
    <property type="entry name" value="GNAT_dom"/>
</dbReference>
<dbReference type="InterPro" id="IPR016181">
    <property type="entry name" value="Acyl_CoA_acyltransferase"/>
</dbReference>
<name>A0A411YYJ4_9RHOB</name>
<dbReference type="PANTHER" id="PTHR47237:SF2">
    <property type="entry name" value="BLL4206 PROTEIN"/>
    <property type="match status" value="1"/>
</dbReference>
<dbReference type="InterPro" id="IPR052729">
    <property type="entry name" value="Acyl/Acetyltrans_Enzymes"/>
</dbReference>
<dbReference type="Gene3D" id="3.40.630.90">
    <property type="match status" value="1"/>
</dbReference>
<dbReference type="EMBL" id="QWEY01000011">
    <property type="protein sequence ID" value="RGP35941.1"/>
    <property type="molecule type" value="Genomic_DNA"/>
</dbReference>
<keyword evidence="3" id="KW-1185">Reference proteome</keyword>
<proteinExistence type="predicted"/>
<accession>A0A411YYJ4</accession>
<dbReference type="Pfam" id="PF13508">
    <property type="entry name" value="Acetyltransf_7"/>
    <property type="match status" value="1"/>
</dbReference>
<dbReference type="PROSITE" id="PS51186">
    <property type="entry name" value="GNAT"/>
    <property type="match status" value="1"/>
</dbReference>
<reference evidence="2 3" key="1">
    <citation type="submission" date="2018-08" db="EMBL/GenBank/DDBJ databases">
        <title>Flavobacterium tibetense sp. nov., isolated from a wetland YonghuCo on Tibetan Plateau.</title>
        <authorList>
            <person name="Phurbu D."/>
            <person name="Lu H."/>
            <person name="Xing P."/>
        </authorList>
    </citation>
    <scope>NUCLEOTIDE SEQUENCE [LARGE SCALE GENOMIC DNA]</scope>
    <source>
        <strain evidence="2 3">DJC</strain>
    </source>
</reference>
<comment type="caution">
    <text evidence="2">The sequence shown here is derived from an EMBL/GenBank/DDBJ whole genome shotgun (WGS) entry which is preliminary data.</text>
</comment>
<evidence type="ECO:0000259" key="1">
    <source>
        <dbReference type="PROSITE" id="PS51186"/>
    </source>
</evidence>
<evidence type="ECO:0000313" key="2">
    <source>
        <dbReference type="EMBL" id="RGP35941.1"/>
    </source>
</evidence>